<evidence type="ECO:0000313" key="4">
    <source>
        <dbReference type="Proteomes" id="UP000609531"/>
    </source>
</evidence>
<organism evidence="3 4">
    <name type="scientific">Acuticoccus mangrovi</name>
    <dbReference type="NCBI Taxonomy" id="2796142"/>
    <lineage>
        <taxon>Bacteria</taxon>
        <taxon>Pseudomonadati</taxon>
        <taxon>Pseudomonadota</taxon>
        <taxon>Alphaproteobacteria</taxon>
        <taxon>Hyphomicrobiales</taxon>
        <taxon>Amorphaceae</taxon>
        <taxon>Acuticoccus</taxon>
    </lineage>
</organism>
<accession>A0A934IKZ6</accession>
<dbReference type="InterPro" id="IPR050194">
    <property type="entry name" value="Glycosyltransferase_grp1"/>
</dbReference>
<dbReference type="Pfam" id="PF00534">
    <property type="entry name" value="Glycos_transf_1"/>
    <property type="match status" value="1"/>
</dbReference>
<keyword evidence="4" id="KW-1185">Reference proteome</keyword>
<dbReference type="CDD" id="cd03814">
    <property type="entry name" value="GT4-like"/>
    <property type="match status" value="1"/>
</dbReference>
<dbReference type="InterPro" id="IPR001296">
    <property type="entry name" value="Glyco_trans_1"/>
</dbReference>
<proteinExistence type="predicted"/>
<comment type="caution">
    <text evidence="3">The sequence shown here is derived from an EMBL/GenBank/DDBJ whole genome shotgun (WGS) entry which is preliminary data.</text>
</comment>
<name>A0A934IKZ6_9HYPH</name>
<dbReference type="Proteomes" id="UP000609531">
    <property type="component" value="Unassembled WGS sequence"/>
</dbReference>
<gene>
    <name evidence="3" type="ORF">JCR33_08530</name>
</gene>
<protein>
    <submittedName>
        <fullName evidence="3">Glycosyltransferase family 1 protein</fullName>
    </submittedName>
</protein>
<evidence type="ECO:0000259" key="1">
    <source>
        <dbReference type="Pfam" id="PF00534"/>
    </source>
</evidence>
<reference evidence="3" key="1">
    <citation type="submission" date="2020-12" db="EMBL/GenBank/DDBJ databases">
        <title>Bacterial taxonomy.</title>
        <authorList>
            <person name="Pan X."/>
        </authorList>
    </citation>
    <scope>NUCLEOTIDE SEQUENCE</scope>
    <source>
        <strain evidence="3">B2012</strain>
    </source>
</reference>
<dbReference type="AlphaFoldDB" id="A0A934IKZ6"/>
<dbReference type="Gene3D" id="3.40.50.2000">
    <property type="entry name" value="Glycogen Phosphorylase B"/>
    <property type="match status" value="2"/>
</dbReference>
<dbReference type="RefSeq" id="WP_198881629.1">
    <property type="nucleotide sequence ID" value="NZ_JAEKJA010000006.1"/>
</dbReference>
<dbReference type="EMBL" id="JAEKJA010000006">
    <property type="protein sequence ID" value="MBJ3775727.1"/>
    <property type="molecule type" value="Genomic_DNA"/>
</dbReference>
<sequence>MTRLALVTDAWHPQVNGVVRTLDTTRKELEKLGIGVTMVTPAAYKTVPMPTYPEIRLTITRPSRVYRELDEAAPDYIHIATEGPLGMLARRWCKFNGMGYTTSYHTRFPEYIRARAPIPLSISYAMVRNFHNAGVGCMVSNGTLEKELAARGFRRLMRWVRGVDTVTFDPDVPPAFTDLPRPIFLNVGRVSVEKNIDAFLKLDLPGTKMVVGDGPALPALKARYPDTVFVGSRIGEALTACYTSADVFVFPSLTDTWGLVQMEALACGVPVAAFPTTGPLDVIADSGTGALDEDLKKACLAALEIPRDRCRAYALGFSWEESVKQFWENLQTANRIHLSTSKAA</sequence>
<dbReference type="GO" id="GO:0016757">
    <property type="term" value="F:glycosyltransferase activity"/>
    <property type="evidence" value="ECO:0007669"/>
    <property type="project" value="InterPro"/>
</dbReference>
<evidence type="ECO:0000259" key="2">
    <source>
        <dbReference type="Pfam" id="PF13439"/>
    </source>
</evidence>
<feature type="domain" description="Glycosyl transferase family 1" evidence="1">
    <location>
        <begin position="180"/>
        <end position="291"/>
    </location>
</feature>
<dbReference type="PANTHER" id="PTHR45947:SF3">
    <property type="entry name" value="SULFOQUINOVOSYL TRANSFERASE SQD2"/>
    <property type="match status" value="1"/>
</dbReference>
<dbReference type="Pfam" id="PF13439">
    <property type="entry name" value="Glyco_transf_4"/>
    <property type="match status" value="1"/>
</dbReference>
<feature type="domain" description="Glycosyltransferase subfamily 4-like N-terminal" evidence="2">
    <location>
        <begin position="15"/>
        <end position="165"/>
    </location>
</feature>
<evidence type="ECO:0000313" key="3">
    <source>
        <dbReference type="EMBL" id="MBJ3775727.1"/>
    </source>
</evidence>
<dbReference type="InterPro" id="IPR028098">
    <property type="entry name" value="Glyco_trans_4-like_N"/>
</dbReference>
<dbReference type="SUPFAM" id="SSF53756">
    <property type="entry name" value="UDP-Glycosyltransferase/glycogen phosphorylase"/>
    <property type="match status" value="1"/>
</dbReference>
<dbReference type="PANTHER" id="PTHR45947">
    <property type="entry name" value="SULFOQUINOVOSYL TRANSFERASE SQD2"/>
    <property type="match status" value="1"/>
</dbReference>